<name>A0A9X2GLS9_9ACTN</name>
<comment type="caution">
    <text evidence="7">The sequence shown here is derived from an EMBL/GenBank/DDBJ whole genome shotgun (WGS) entry which is preliminary data.</text>
</comment>
<dbReference type="InterPro" id="IPR011009">
    <property type="entry name" value="Kinase-like_dom_sf"/>
</dbReference>
<dbReference type="PROSITE" id="PS00108">
    <property type="entry name" value="PROTEIN_KINASE_ST"/>
    <property type="match status" value="1"/>
</dbReference>
<evidence type="ECO:0000256" key="2">
    <source>
        <dbReference type="ARBA" id="ARBA00022741"/>
    </source>
</evidence>
<proteinExistence type="predicted"/>
<feature type="domain" description="Protein kinase" evidence="6">
    <location>
        <begin position="19"/>
        <end position="264"/>
    </location>
</feature>
<dbReference type="SUPFAM" id="SSF56112">
    <property type="entry name" value="Protein kinase-like (PK-like)"/>
    <property type="match status" value="1"/>
</dbReference>
<dbReference type="InterPro" id="IPR008271">
    <property type="entry name" value="Ser/Thr_kinase_AS"/>
</dbReference>
<feature type="region of interest" description="Disordered" evidence="5">
    <location>
        <begin position="265"/>
        <end position="334"/>
    </location>
</feature>
<dbReference type="PROSITE" id="PS50011">
    <property type="entry name" value="PROTEIN_KINASE_DOM"/>
    <property type="match status" value="1"/>
</dbReference>
<dbReference type="SUPFAM" id="SSF82171">
    <property type="entry name" value="DPP6 N-terminal domain-like"/>
    <property type="match status" value="1"/>
</dbReference>
<keyword evidence="4" id="KW-0067">ATP-binding</keyword>
<evidence type="ECO:0000256" key="1">
    <source>
        <dbReference type="ARBA" id="ARBA00022679"/>
    </source>
</evidence>
<dbReference type="Pfam" id="PF00069">
    <property type="entry name" value="Pkinase"/>
    <property type="match status" value="1"/>
</dbReference>
<dbReference type="AlphaFoldDB" id="A0A9X2GLS9"/>
<dbReference type="Proteomes" id="UP001139648">
    <property type="component" value="Unassembled WGS sequence"/>
</dbReference>
<dbReference type="Gene3D" id="2.120.10.30">
    <property type="entry name" value="TolB, C-terminal domain"/>
    <property type="match status" value="1"/>
</dbReference>
<protein>
    <submittedName>
        <fullName evidence="7">Ser/Thr protein kinase</fullName>
    </submittedName>
</protein>
<feature type="region of interest" description="Disordered" evidence="5">
    <location>
        <begin position="363"/>
        <end position="384"/>
    </location>
</feature>
<dbReference type="InterPro" id="IPR000719">
    <property type="entry name" value="Prot_kinase_dom"/>
</dbReference>
<evidence type="ECO:0000313" key="7">
    <source>
        <dbReference type="EMBL" id="MCP2360072.1"/>
    </source>
</evidence>
<feature type="compositionally biased region" description="Low complexity" evidence="5">
    <location>
        <begin position="304"/>
        <end position="319"/>
    </location>
</feature>
<evidence type="ECO:0000313" key="8">
    <source>
        <dbReference type="Proteomes" id="UP001139648"/>
    </source>
</evidence>
<gene>
    <name evidence="7" type="ORF">HD597_007092</name>
</gene>
<dbReference type="GO" id="GO:0005524">
    <property type="term" value="F:ATP binding"/>
    <property type="evidence" value="ECO:0007669"/>
    <property type="project" value="UniProtKB-KW"/>
</dbReference>
<feature type="compositionally biased region" description="Low complexity" evidence="5">
    <location>
        <begin position="363"/>
        <end position="373"/>
    </location>
</feature>
<dbReference type="GO" id="GO:0004674">
    <property type="term" value="F:protein serine/threonine kinase activity"/>
    <property type="evidence" value="ECO:0007669"/>
    <property type="project" value="TreeGrafter"/>
</dbReference>
<dbReference type="RefSeq" id="WP_276083101.1">
    <property type="nucleotide sequence ID" value="NZ_BAABKA010000066.1"/>
</dbReference>
<evidence type="ECO:0000256" key="4">
    <source>
        <dbReference type="ARBA" id="ARBA00022840"/>
    </source>
</evidence>
<reference evidence="7" key="1">
    <citation type="submission" date="2022-06" db="EMBL/GenBank/DDBJ databases">
        <title>Sequencing the genomes of 1000 actinobacteria strains.</title>
        <authorList>
            <person name="Klenk H.-P."/>
        </authorList>
    </citation>
    <scope>NUCLEOTIDE SEQUENCE</scope>
    <source>
        <strain evidence="7">DSM 46694</strain>
    </source>
</reference>
<dbReference type="PANTHER" id="PTHR43289:SF34">
    <property type="entry name" value="SERINE_THREONINE-PROTEIN KINASE YBDM-RELATED"/>
    <property type="match status" value="1"/>
</dbReference>
<keyword evidence="1" id="KW-0808">Transferase</keyword>
<accession>A0A9X2GLS9</accession>
<keyword evidence="3 7" id="KW-0418">Kinase</keyword>
<dbReference type="Gene3D" id="3.30.200.20">
    <property type="entry name" value="Phosphorylase Kinase, domain 1"/>
    <property type="match status" value="1"/>
</dbReference>
<dbReference type="InterPro" id="IPR011042">
    <property type="entry name" value="6-blade_b-propeller_TolB-like"/>
</dbReference>
<keyword evidence="2" id="KW-0547">Nucleotide-binding</keyword>
<organism evidence="7 8">
    <name type="scientific">Nonomuraea thailandensis</name>
    <dbReference type="NCBI Taxonomy" id="1188745"/>
    <lineage>
        <taxon>Bacteria</taxon>
        <taxon>Bacillati</taxon>
        <taxon>Actinomycetota</taxon>
        <taxon>Actinomycetes</taxon>
        <taxon>Streptosporangiales</taxon>
        <taxon>Streptosporangiaceae</taxon>
        <taxon>Nonomuraea</taxon>
    </lineage>
</organism>
<dbReference type="CDD" id="cd14014">
    <property type="entry name" value="STKc_PknB_like"/>
    <property type="match status" value="1"/>
</dbReference>
<keyword evidence="8" id="KW-1185">Reference proteome</keyword>
<dbReference type="Gene3D" id="1.10.510.10">
    <property type="entry name" value="Transferase(Phosphotransferase) domain 1"/>
    <property type="match status" value="1"/>
</dbReference>
<evidence type="ECO:0000256" key="5">
    <source>
        <dbReference type="SAM" id="MobiDB-lite"/>
    </source>
</evidence>
<dbReference type="EMBL" id="JAMZEB010000002">
    <property type="protein sequence ID" value="MCP2360072.1"/>
    <property type="molecule type" value="Genomic_DNA"/>
</dbReference>
<evidence type="ECO:0000256" key="3">
    <source>
        <dbReference type="ARBA" id="ARBA00022777"/>
    </source>
</evidence>
<evidence type="ECO:0000259" key="6">
    <source>
        <dbReference type="PROSITE" id="PS50011"/>
    </source>
</evidence>
<sequence length="676" mass="70894">MPPSAMPPRDGDPESIGGHRIVGRLGAGGQGVVYLAETEAGDLVAVKTLHGPPDEVDAARFRREAEVLPRVASFCTAQVLTTGTAGGRPYIVSEYIEGPSLQQAVRERGPLRGRELRRLAIGTITALAAIHRAGVVHRDFKPGNVLLGADGPRVIDFGIARAVGGEATGGGPVGTPSYMAPEQFDDVVAGPAADLFSWGATMAFAANGHPPFGADAVAAVVRRVLSGEPDVGTLDGDLRDLVTECLDKDPSRRPRASEVLLRLLGRPAGPPHSGRLPGTAAGAPPSDRLLAEGAGAPPSDRLLAEGAAEAGEDSAPAQARSPTRPSGPSRARAWRRAAMGAGALAVALTATVTVVRVYAPAEPAARPRPAATTPAPPRLSGAPAVPASTVSVPGLNAVFREHPSDPYRLTSFHFEEKGKVSRPAYVRDPGAGTFHRLTEYRDPVVSPDGATIASVYSAPKFASENNNDVEVTDRATGARHTIPTVDLPLVVRTPQWSPDGRRLLLTAVLDEDDSDEAVGFVVVDLAARGSRLVRVAAPGTGTAAYVWLPDGSGVIRRSGRTGVRAYDLGGRVLRSYQDVIANDSSDQWFSPSGRRLITVCPGKATAACVLDAGTGARQARVALPDKSVLWGWWNEDHLLVYRDGHAGVVDLNGKEVRPLADIGHEGPWLLHFTRTN</sequence>
<dbReference type="PANTHER" id="PTHR43289">
    <property type="entry name" value="MITOGEN-ACTIVATED PROTEIN KINASE KINASE KINASE 20-RELATED"/>
    <property type="match status" value="1"/>
</dbReference>